<evidence type="ECO:0000256" key="3">
    <source>
        <dbReference type="ARBA" id="ARBA00022679"/>
    </source>
</evidence>
<dbReference type="EMBL" id="BLKM01000300">
    <property type="protein sequence ID" value="GFG31351.1"/>
    <property type="molecule type" value="Genomic_DNA"/>
</dbReference>
<dbReference type="SUPFAM" id="SSF53756">
    <property type="entry name" value="UDP-Glycosyltransferase/glycogen phosphorylase"/>
    <property type="match status" value="1"/>
</dbReference>
<evidence type="ECO:0000313" key="7">
    <source>
        <dbReference type="Proteomes" id="UP000502823"/>
    </source>
</evidence>
<evidence type="ECO:0000256" key="1">
    <source>
        <dbReference type="ARBA" id="ARBA00009995"/>
    </source>
</evidence>
<organism evidence="6 7">
    <name type="scientific">Coptotermes formosanus</name>
    <name type="common">Formosan subterranean termite</name>
    <dbReference type="NCBI Taxonomy" id="36987"/>
    <lineage>
        <taxon>Eukaryota</taxon>
        <taxon>Metazoa</taxon>
        <taxon>Ecdysozoa</taxon>
        <taxon>Arthropoda</taxon>
        <taxon>Hexapoda</taxon>
        <taxon>Insecta</taxon>
        <taxon>Pterygota</taxon>
        <taxon>Neoptera</taxon>
        <taxon>Polyneoptera</taxon>
        <taxon>Dictyoptera</taxon>
        <taxon>Blattodea</taxon>
        <taxon>Blattoidea</taxon>
        <taxon>Termitoidae</taxon>
        <taxon>Rhinotermitidae</taxon>
        <taxon>Coptotermes</taxon>
    </lineage>
</organism>
<dbReference type="Proteomes" id="UP000502823">
    <property type="component" value="Unassembled WGS sequence"/>
</dbReference>
<dbReference type="Pfam" id="PF00201">
    <property type="entry name" value="UDPGT"/>
    <property type="match status" value="1"/>
</dbReference>
<dbReference type="PANTHER" id="PTHR48043:SF159">
    <property type="entry name" value="EG:EG0003.4 PROTEIN-RELATED"/>
    <property type="match status" value="1"/>
</dbReference>
<gene>
    <name evidence="6" type="ORF">Cfor_12920</name>
</gene>
<protein>
    <recommendedName>
        <fullName evidence="5">UDP-glucuronosyltransferase</fullName>
        <ecNumber evidence="5">2.4.1.17</ecNumber>
    </recommendedName>
</protein>
<sequence length="248" mass="28117">MVDLQKFLDESPDGVIYFSMGSNLRSSNMKNATKEAFLEAFSKLKQRVLWKWEADSLPGQPSNVKLGKWLPQSDILAHPNVRLFITQGGLLSTQEAIDRGVPIVGIPIHADQRYNLARVVSFGIGIQLDFENITTESVMWALNEVLNNQSYRKNVQRISRIYRDQPLTPLQQAVYWTEYVIRHTGAPHLRSAALDLAWYQYFLLDVTTVPALVAVCLLVTTYIISRAVIGRLFHTMPRKTASAVKKND</sequence>
<dbReference type="OrthoDB" id="5835829at2759"/>
<proteinExistence type="inferred from homology"/>
<keyword evidence="7" id="KW-1185">Reference proteome</keyword>
<comment type="subcellular location">
    <subcellularLocation>
        <location evidence="5">Membrane</location>
        <topology evidence="5">Single-pass membrane protein</topology>
    </subcellularLocation>
</comment>
<accession>A0A6L2PFN2</accession>
<keyword evidence="3 4" id="KW-0808">Transferase</keyword>
<comment type="caution">
    <text evidence="6">The sequence shown here is derived from an EMBL/GenBank/DDBJ whole genome shotgun (WGS) entry which is preliminary data.</text>
</comment>
<dbReference type="GO" id="GO:0015020">
    <property type="term" value="F:glucuronosyltransferase activity"/>
    <property type="evidence" value="ECO:0007669"/>
    <property type="project" value="UniProtKB-EC"/>
</dbReference>
<dbReference type="AlphaFoldDB" id="A0A6L2PFN2"/>
<dbReference type="FunFam" id="3.40.50.2000:FF:000050">
    <property type="entry name" value="UDP-glucuronosyltransferase"/>
    <property type="match status" value="1"/>
</dbReference>
<dbReference type="InterPro" id="IPR002213">
    <property type="entry name" value="UDP_glucos_trans"/>
</dbReference>
<comment type="similarity">
    <text evidence="1 4">Belongs to the UDP-glycosyltransferase family.</text>
</comment>
<evidence type="ECO:0000313" key="6">
    <source>
        <dbReference type="EMBL" id="GFG31351.1"/>
    </source>
</evidence>
<keyword evidence="5" id="KW-0812">Transmembrane</keyword>
<dbReference type="PROSITE" id="PS00375">
    <property type="entry name" value="UDPGT"/>
    <property type="match status" value="1"/>
</dbReference>
<evidence type="ECO:0000256" key="4">
    <source>
        <dbReference type="RuleBase" id="RU003718"/>
    </source>
</evidence>
<dbReference type="CDD" id="cd03784">
    <property type="entry name" value="GT1_Gtf-like"/>
    <property type="match status" value="1"/>
</dbReference>
<dbReference type="InterPro" id="IPR050271">
    <property type="entry name" value="UDP-glycosyltransferase"/>
</dbReference>
<dbReference type="PANTHER" id="PTHR48043">
    <property type="entry name" value="EG:EG0003.4 PROTEIN-RELATED"/>
    <property type="match status" value="1"/>
</dbReference>
<dbReference type="InterPro" id="IPR035595">
    <property type="entry name" value="UDP_glycos_trans_CS"/>
</dbReference>
<evidence type="ECO:0000256" key="2">
    <source>
        <dbReference type="ARBA" id="ARBA00022676"/>
    </source>
</evidence>
<keyword evidence="5" id="KW-1133">Transmembrane helix</keyword>
<evidence type="ECO:0000256" key="5">
    <source>
        <dbReference type="RuleBase" id="RU362059"/>
    </source>
</evidence>
<feature type="transmembrane region" description="Helical" evidence="5">
    <location>
        <begin position="209"/>
        <end position="229"/>
    </location>
</feature>
<keyword evidence="5" id="KW-0472">Membrane</keyword>
<name>A0A6L2PFN2_COPFO</name>
<dbReference type="EC" id="2.4.1.17" evidence="5"/>
<reference evidence="7" key="1">
    <citation type="submission" date="2020-01" db="EMBL/GenBank/DDBJ databases">
        <title>Draft genome sequence of the Termite Coptotermes fromosanus.</title>
        <authorList>
            <person name="Itakura S."/>
            <person name="Yosikawa Y."/>
            <person name="Umezawa K."/>
        </authorList>
    </citation>
    <scope>NUCLEOTIDE SEQUENCE [LARGE SCALE GENOMIC DNA]</scope>
</reference>
<dbReference type="InParanoid" id="A0A6L2PFN2"/>
<dbReference type="Gene3D" id="3.40.50.2000">
    <property type="entry name" value="Glycogen Phosphorylase B"/>
    <property type="match status" value="1"/>
</dbReference>
<comment type="catalytic activity">
    <reaction evidence="5">
        <text>glucuronate acceptor + UDP-alpha-D-glucuronate = acceptor beta-D-glucuronoside + UDP + H(+)</text>
        <dbReference type="Rhea" id="RHEA:21032"/>
        <dbReference type="ChEBI" id="CHEBI:15378"/>
        <dbReference type="ChEBI" id="CHEBI:58052"/>
        <dbReference type="ChEBI" id="CHEBI:58223"/>
        <dbReference type="ChEBI" id="CHEBI:132367"/>
        <dbReference type="ChEBI" id="CHEBI:132368"/>
        <dbReference type="EC" id="2.4.1.17"/>
    </reaction>
</comment>
<dbReference type="GO" id="GO:0016020">
    <property type="term" value="C:membrane"/>
    <property type="evidence" value="ECO:0007669"/>
    <property type="project" value="UniProtKB-SubCell"/>
</dbReference>
<keyword evidence="2 4" id="KW-0328">Glycosyltransferase</keyword>